<proteinExistence type="predicted"/>
<gene>
    <name evidence="1" type="ORF">AYI69_g4205</name>
</gene>
<evidence type="ECO:0008006" key="3">
    <source>
        <dbReference type="Google" id="ProtNLM"/>
    </source>
</evidence>
<dbReference type="Proteomes" id="UP000187429">
    <property type="component" value="Unassembled WGS sequence"/>
</dbReference>
<organism evidence="1 2">
    <name type="scientific">Smittium culicis</name>
    <dbReference type="NCBI Taxonomy" id="133412"/>
    <lineage>
        <taxon>Eukaryota</taxon>
        <taxon>Fungi</taxon>
        <taxon>Fungi incertae sedis</taxon>
        <taxon>Zoopagomycota</taxon>
        <taxon>Kickxellomycotina</taxon>
        <taxon>Harpellomycetes</taxon>
        <taxon>Harpellales</taxon>
        <taxon>Legeriomycetaceae</taxon>
        <taxon>Smittium</taxon>
    </lineage>
</organism>
<dbReference type="AlphaFoldDB" id="A0A1R1YFL1"/>
<evidence type="ECO:0000313" key="2">
    <source>
        <dbReference type="Proteomes" id="UP000187429"/>
    </source>
</evidence>
<name>A0A1R1YFL1_9FUNG</name>
<dbReference type="OrthoDB" id="5588333at2759"/>
<evidence type="ECO:0000313" key="1">
    <source>
        <dbReference type="EMBL" id="OMJ25692.1"/>
    </source>
</evidence>
<protein>
    <recommendedName>
        <fullName evidence="3">Tyr recombinase domain-containing protein</fullName>
    </recommendedName>
</protein>
<accession>A0A1R1YFL1</accession>
<dbReference type="EMBL" id="LSSM01001596">
    <property type="protein sequence ID" value="OMJ25692.1"/>
    <property type="molecule type" value="Genomic_DNA"/>
</dbReference>
<sequence>MKCKLRPTHLLSLKDLTEKTCWLLAICGFMRASDMDGIDNVNTTLSDTSVCFLIVAPKEKRQGRPIERPCEIKAHQNKLIYPLDV</sequence>
<keyword evidence="2" id="KW-1185">Reference proteome</keyword>
<comment type="caution">
    <text evidence="1">The sequence shown here is derived from an EMBL/GenBank/DDBJ whole genome shotgun (WGS) entry which is preliminary data.</text>
</comment>
<reference evidence="2" key="1">
    <citation type="submission" date="2017-01" db="EMBL/GenBank/DDBJ databases">
        <authorList>
            <person name="Wang Y."/>
            <person name="White M."/>
            <person name="Kvist S."/>
            <person name="Moncalvo J.-M."/>
        </authorList>
    </citation>
    <scope>NUCLEOTIDE SEQUENCE [LARGE SCALE GENOMIC DNA]</scope>
    <source>
        <strain evidence="2">ID-206-W2</strain>
    </source>
</reference>